<evidence type="ECO:0000313" key="3">
    <source>
        <dbReference type="EMBL" id="CDA10690.1"/>
    </source>
</evidence>
<evidence type="ECO:0000313" key="4">
    <source>
        <dbReference type="Proteomes" id="UP000017980"/>
    </source>
</evidence>
<sequence length="284" mass="31764">MNKKKIGIIAVVCIAAIGIGFYINKSKKEEARNKVKEDYNLSEEEMNKLTDEEVDKLTNNKTKVESKEVKKPTKDSAEVDKIAGFNYEDEKKVGGLKLPYKVEKTDLVIENIGQYTGQFIEDGSDKPVANVLSLLVKNNSDKVVQYGEINIKVNGNKNAVFKVTNLPPKTSTLVMESTGKIEFNKDDKYKYVDSIQAKLNNMSLMKDKVQITKQEDGVIGIKNVSGKDLGTVYVYYKYFQEGGAYLGGITYRVKFENVKAGASVEEKTSHFSKNSSEILMVDAF</sequence>
<comment type="caution">
    <text evidence="3">The sequence shown here is derived from an EMBL/GenBank/DDBJ whole genome shotgun (WGS) entry which is preliminary data.</text>
</comment>
<dbReference type="Proteomes" id="UP000017980">
    <property type="component" value="Unassembled WGS sequence"/>
</dbReference>
<gene>
    <name evidence="3" type="ORF">BN488_01729</name>
</gene>
<reference evidence="3" key="1">
    <citation type="submission" date="2012-11" db="EMBL/GenBank/DDBJ databases">
        <title>Dependencies among metagenomic species, viruses, plasmids and units of genetic variation.</title>
        <authorList>
            <person name="Nielsen H.B."/>
            <person name="Almeida M."/>
            <person name="Juncker A.S."/>
            <person name="Rasmussen S."/>
            <person name="Li J."/>
            <person name="Sunagawa S."/>
            <person name="Plichta D."/>
            <person name="Gautier L."/>
            <person name="Le Chatelier E."/>
            <person name="Peletier E."/>
            <person name="Bonde I."/>
            <person name="Nielsen T."/>
            <person name="Manichanh C."/>
            <person name="Arumugam M."/>
            <person name="Batto J."/>
            <person name="Santos M.B.Q.D."/>
            <person name="Blom N."/>
            <person name="Borruel N."/>
            <person name="Burgdorf K.S."/>
            <person name="Boumezbeur F."/>
            <person name="Casellas F."/>
            <person name="Dore J."/>
            <person name="Guarner F."/>
            <person name="Hansen T."/>
            <person name="Hildebrand F."/>
            <person name="Kaas R.S."/>
            <person name="Kennedy S."/>
            <person name="Kristiansen K."/>
            <person name="Kultima J.R."/>
            <person name="Leonard P."/>
            <person name="Levenez F."/>
            <person name="Lund O."/>
            <person name="Moumen B."/>
            <person name="Le Paslier D."/>
            <person name="Pons N."/>
            <person name="Pedersen O."/>
            <person name="Prifti E."/>
            <person name="Qin J."/>
            <person name="Raes J."/>
            <person name="Tap J."/>
            <person name="Tims S."/>
            <person name="Ussery D.W."/>
            <person name="Yamada T."/>
            <person name="MetaHit consortium"/>
            <person name="Renault P."/>
            <person name="Sicheritz-Ponten T."/>
            <person name="Bork P."/>
            <person name="Wang J."/>
            <person name="Brunak S."/>
            <person name="Ehrlich S.D."/>
        </authorList>
    </citation>
    <scope>NUCLEOTIDE SEQUENCE [LARGE SCALE GENOMIC DNA]</scope>
</reference>
<keyword evidence="1" id="KW-0175">Coiled coil</keyword>
<accession>R5X7A7</accession>
<dbReference type="EMBL" id="CBBD010000043">
    <property type="protein sequence ID" value="CDA10690.1"/>
    <property type="molecule type" value="Genomic_DNA"/>
</dbReference>
<dbReference type="AlphaFoldDB" id="R5X7A7"/>
<keyword evidence="2" id="KW-0472">Membrane</keyword>
<proteinExistence type="predicted"/>
<evidence type="ECO:0000256" key="2">
    <source>
        <dbReference type="SAM" id="Phobius"/>
    </source>
</evidence>
<feature type="transmembrane region" description="Helical" evidence="2">
    <location>
        <begin position="6"/>
        <end position="24"/>
    </location>
</feature>
<keyword evidence="2" id="KW-1133">Transmembrane helix</keyword>
<evidence type="ECO:0000256" key="1">
    <source>
        <dbReference type="SAM" id="Coils"/>
    </source>
</evidence>
<organism evidence="3 4">
    <name type="scientific">Intestinibacter bartlettii CAG:1329</name>
    <dbReference type="NCBI Taxonomy" id="1263063"/>
    <lineage>
        <taxon>Bacteria</taxon>
        <taxon>Bacillati</taxon>
        <taxon>Bacillota</taxon>
        <taxon>Clostridia</taxon>
        <taxon>Peptostreptococcales</taxon>
        <taxon>Peptostreptococcaceae</taxon>
        <taxon>Intestinibacter</taxon>
    </lineage>
</organism>
<dbReference type="RefSeq" id="WP_022071949.1">
    <property type="nucleotide sequence ID" value="NZ_HF999328.1"/>
</dbReference>
<keyword evidence="2" id="KW-0812">Transmembrane</keyword>
<protein>
    <submittedName>
        <fullName evidence="3">Uncharacterized protein</fullName>
    </submittedName>
</protein>
<name>R5X7A7_9FIRM</name>
<feature type="coiled-coil region" evidence="1">
    <location>
        <begin position="25"/>
        <end position="67"/>
    </location>
</feature>